<organism evidence="1 2">
    <name type="scientific">Rotaria sordida</name>
    <dbReference type="NCBI Taxonomy" id="392033"/>
    <lineage>
        <taxon>Eukaryota</taxon>
        <taxon>Metazoa</taxon>
        <taxon>Spiralia</taxon>
        <taxon>Gnathifera</taxon>
        <taxon>Rotifera</taxon>
        <taxon>Eurotatoria</taxon>
        <taxon>Bdelloidea</taxon>
        <taxon>Philodinida</taxon>
        <taxon>Philodinidae</taxon>
        <taxon>Rotaria</taxon>
    </lineage>
</organism>
<gene>
    <name evidence="1" type="ORF">RFH988_LOCUS39402</name>
</gene>
<dbReference type="EMBL" id="CAJNOO010018179">
    <property type="protein sequence ID" value="CAF1526643.1"/>
    <property type="molecule type" value="Genomic_DNA"/>
</dbReference>
<evidence type="ECO:0000313" key="2">
    <source>
        <dbReference type="Proteomes" id="UP000663882"/>
    </source>
</evidence>
<name>A0A815VD84_9BILA</name>
<feature type="non-terminal residue" evidence="1">
    <location>
        <position position="70"/>
    </location>
</feature>
<comment type="caution">
    <text evidence="1">The sequence shown here is derived from an EMBL/GenBank/DDBJ whole genome shotgun (WGS) entry which is preliminary data.</text>
</comment>
<sequence>KDILLIQPSESTKLALNSIEICSLHLVVNCSDHWQNAVNLFRSHVGLTNIQLIRKLPRDEDIRLTFDQLP</sequence>
<protein>
    <submittedName>
        <fullName evidence="1">Uncharacterized protein</fullName>
    </submittedName>
</protein>
<dbReference type="Proteomes" id="UP000663882">
    <property type="component" value="Unassembled WGS sequence"/>
</dbReference>
<feature type="non-terminal residue" evidence="1">
    <location>
        <position position="1"/>
    </location>
</feature>
<reference evidence="1" key="1">
    <citation type="submission" date="2021-02" db="EMBL/GenBank/DDBJ databases">
        <authorList>
            <person name="Nowell W R."/>
        </authorList>
    </citation>
    <scope>NUCLEOTIDE SEQUENCE</scope>
</reference>
<evidence type="ECO:0000313" key="1">
    <source>
        <dbReference type="EMBL" id="CAF1526643.1"/>
    </source>
</evidence>
<dbReference type="OrthoDB" id="9996666at2759"/>
<accession>A0A815VD84</accession>
<dbReference type="AlphaFoldDB" id="A0A815VD84"/>
<proteinExistence type="predicted"/>